<name>A0ABU6WUR5_9FABA</name>
<dbReference type="Proteomes" id="UP001341840">
    <property type="component" value="Unassembled WGS sequence"/>
</dbReference>
<protein>
    <submittedName>
        <fullName evidence="2">Uncharacterized protein</fullName>
    </submittedName>
</protein>
<keyword evidence="1" id="KW-0732">Signal</keyword>
<comment type="caution">
    <text evidence="2">The sequence shown here is derived from an EMBL/GenBank/DDBJ whole genome shotgun (WGS) entry which is preliminary data.</text>
</comment>
<feature type="chain" id="PRO_5046041078" evidence="1">
    <location>
        <begin position="25"/>
        <end position="123"/>
    </location>
</feature>
<evidence type="ECO:0000256" key="1">
    <source>
        <dbReference type="SAM" id="SignalP"/>
    </source>
</evidence>
<evidence type="ECO:0000313" key="2">
    <source>
        <dbReference type="EMBL" id="MED6187898.1"/>
    </source>
</evidence>
<dbReference type="EMBL" id="JASCZI010182436">
    <property type="protein sequence ID" value="MED6187898.1"/>
    <property type="molecule type" value="Genomic_DNA"/>
</dbReference>
<accession>A0ABU6WUR5</accession>
<reference evidence="2 3" key="1">
    <citation type="journal article" date="2023" name="Plants (Basel)">
        <title>Bridging the Gap: Combining Genomics and Transcriptomics Approaches to Understand Stylosanthes scabra, an Orphan Legume from the Brazilian Caatinga.</title>
        <authorList>
            <person name="Ferreira-Neto J.R.C."/>
            <person name="da Silva M.D."/>
            <person name="Binneck E."/>
            <person name="de Melo N.F."/>
            <person name="da Silva R.H."/>
            <person name="de Melo A.L.T.M."/>
            <person name="Pandolfi V."/>
            <person name="Bustamante F.O."/>
            <person name="Brasileiro-Vidal A.C."/>
            <person name="Benko-Iseppon A.M."/>
        </authorList>
    </citation>
    <scope>NUCLEOTIDE SEQUENCE [LARGE SCALE GENOMIC DNA]</scope>
    <source>
        <tissue evidence="2">Leaves</tissue>
    </source>
</reference>
<keyword evidence="3" id="KW-1185">Reference proteome</keyword>
<gene>
    <name evidence="2" type="ORF">PIB30_080943</name>
</gene>
<feature type="signal peptide" evidence="1">
    <location>
        <begin position="1"/>
        <end position="24"/>
    </location>
</feature>
<proteinExistence type="predicted"/>
<sequence>MVARRLQSFALFLILLSFILGGMSRPLHLNTHDHKKPIKTTINALKPTYISVKRLVAEAGQNHSKANTVRKLVVDQAGPSPQGEGHGSTTNIEQSFFLMHDRHVYKITDSSLKIRKINLLRLL</sequence>
<organism evidence="2 3">
    <name type="scientific">Stylosanthes scabra</name>
    <dbReference type="NCBI Taxonomy" id="79078"/>
    <lineage>
        <taxon>Eukaryota</taxon>
        <taxon>Viridiplantae</taxon>
        <taxon>Streptophyta</taxon>
        <taxon>Embryophyta</taxon>
        <taxon>Tracheophyta</taxon>
        <taxon>Spermatophyta</taxon>
        <taxon>Magnoliopsida</taxon>
        <taxon>eudicotyledons</taxon>
        <taxon>Gunneridae</taxon>
        <taxon>Pentapetalae</taxon>
        <taxon>rosids</taxon>
        <taxon>fabids</taxon>
        <taxon>Fabales</taxon>
        <taxon>Fabaceae</taxon>
        <taxon>Papilionoideae</taxon>
        <taxon>50 kb inversion clade</taxon>
        <taxon>dalbergioids sensu lato</taxon>
        <taxon>Dalbergieae</taxon>
        <taxon>Pterocarpus clade</taxon>
        <taxon>Stylosanthes</taxon>
    </lineage>
</organism>
<evidence type="ECO:0000313" key="3">
    <source>
        <dbReference type="Proteomes" id="UP001341840"/>
    </source>
</evidence>